<protein>
    <submittedName>
        <fullName evidence="1">Uncharacterized protein</fullName>
    </submittedName>
</protein>
<accession>A0A317FZX8</accession>
<sequence length="145" mass="16787">MKYSGMPAGMWMLFKKQFRNALVADLGYGFSDANRITKASKTKYREIIEKLPEFEKEDRFKTNIVNCALLILSENIHWHPAVRIVTVDIRRRDWCEYINDKYNNNCSDTLRDRVSCDSDRKSDGKAFIGVKVSVHDNGRGICADM</sequence>
<dbReference type="RefSeq" id="WP_110074419.1">
    <property type="nucleotide sequence ID" value="NZ_CM009897.1"/>
</dbReference>
<gene>
    <name evidence="1" type="ORF">CPT75_00435</name>
</gene>
<geneLocation type="plasmid" evidence="2">
    <name>pinbov266</name>
</geneLocation>
<keyword evidence="2" id="KW-1185">Reference proteome</keyword>
<dbReference type="EMBL" id="NXNG01000002">
    <property type="protein sequence ID" value="PWT25883.1"/>
    <property type="molecule type" value="Genomic_DNA"/>
</dbReference>
<dbReference type="AlphaFoldDB" id="A0A317FZX8"/>
<evidence type="ECO:0000313" key="1">
    <source>
        <dbReference type="EMBL" id="PWT25883.1"/>
    </source>
</evidence>
<proteinExistence type="predicted"/>
<reference evidence="1 2" key="1">
    <citation type="submission" date="2017-09" db="EMBL/GenBank/DDBJ databases">
        <title>High-quality draft genome sequence of Butyrivibrio fibrisolvens INBov1, isolated from cow rumen.</title>
        <authorList>
            <person name="Rodriguez Hernaez J."/>
            <person name="Rivarola M."/>
            <person name="Paniego N."/>
            <person name="Cravero S."/>
            <person name="Ceron Cucchi M."/>
            <person name="Martinez M.C."/>
        </authorList>
    </citation>
    <scope>NUCLEOTIDE SEQUENCE [LARGE SCALE GENOMIC DNA]</scope>
    <source>
        <strain evidence="1 2">INBov1</strain>
        <plasmid evidence="2">pinbov266</plasmid>
    </source>
</reference>
<organism evidence="1 2">
    <name type="scientific">Butyrivibrio fibrisolvens</name>
    <dbReference type="NCBI Taxonomy" id="831"/>
    <lineage>
        <taxon>Bacteria</taxon>
        <taxon>Bacillati</taxon>
        <taxon>Bacillota</taxon>
        <taxon>Clostridia</taxon>
        <taxon>Lachnospirales</taxon>
        <taxon>Lachnospiraceae</taxon>
        <taxon>Butyrivibrio</taxon>
    </lineage>
</organism>
<keyword evidence="1" id="KW-0614">Plasmid</keyword>
<comment type="caution">
    <text evidence="1">The sequence shown here is derived from an EMBL/GenBank/DDBJ whole genome shotgun (WGS) entry which is preliminary data.</text>
</comment>
<name>A0A317FZX8_BUTFI</name>
<evidence type="ECO:0000313" key="2">
    <source>
        <dbReference type="Proteomes" id="UP000245488"/>
    </source>
</evidence>
<dbReference type="Proteomes" id="UP000245488">
    <property type="component" value="Plasmid pINBov266"/>
</dbReference>